<gene>
    <name evidence="2" type="ORF">DEBURN_LOCUS7201</name>
</gene>
<protein>
    <submittedName>
        <fullName evidence="2">7437_t:CDS:1</fullName>
    </submittedName>
</protein>
<evidence type="ECO:0000313" key="2">
    <source>
        <dbReference type="EMBL" id="CAG8553097.1"/>
    </source>
</evidence>
<evidence type="ECO:0000313" key="3">
    <source>
        <dbReference type="Proteomes" id="UP000789706"/>
    </source>
</evidence>
<keyword evidence="1" id="KW-0472">Membrane</keyword>
<dbReference type="EMBL" id="CAJVPK010000835">
    <property type="protein sequence ID" value="CAG8553097.1"/>
    <property type="molecule type" value="Genomic_DNA"/>
</dbReference>
<accession>A0A9N9B280</accession>
<sequence length="1029" mass="121077">MSEKDHSISFNENDKISSGKSITSSTKKDSFFFGNQTVISPDGQQIITFDPETSGIKLYGINNLSNPIGGFKSDFKHPCWSLAISNCVNDDESLIALSCFDRRTFEIHENKIESSGGSVNERDLEFSGANIQYDDPQTWIKRFKPFEQREQFEQFKLPHQLSKQLSKSHSLDKWQKSFKLLHKTIIKNYFMVYSFENRQQIIEMYSLIAGDLEMLFKRHKAPDIIRDSPIFAISQNEKCWHFVEITTKQLEGQIRIYKILDINFIDADNKLLIVLEEKEDRQRKNSRNHQIFVVWDLFTTFKNYIRQTDYPKTKKPLKMDLTYRLMNSHGEVFAIRDSEDNPNEDVDSIRDSSVKAITEIDIPTNGVDRVIYTVDGKICDQMDQMIINKVEPWHLNKNYFRISVFLDSAKSTQLIISHNTIQVWKLKYRSNYKERILEYISARNKEMKVQKLRVGEREFELRVSVPSKELHTAKIMTIHWPNNVNVLEAACRSLFVLGKKKHEHSITSFADVNRMKYLVECTQKLIRRYITKYGIFRLTSIRYPIMKYLIKSDQESLIRHILKKKIDKKNSNIYIPSLCKWKVYEDKKSSTTERSKSDLHHAIKCTQERGDSTVILKYLIDYYADNTKEYNNHGWMFTVSKAIPLLYDNNLSEFVRYLFKKPCFGITEAYTPPLHITPYDKKRGNNTSVMHSLVVKPRLASNFYHTLWFFLKDPFTSVLNLYYWFQTSSNDRKVYIAPLFDFTANPKDPNLILWVLYTIFWPRRKVINKPEEMNPFLRVIYEENGCEIYQTPTILAFLDLKWPAARRYFIPSTALVTWTQLVGLFCPGRFIYIIRSIMRIIWPFLVVMFILLNHGNDLQIPTYKINDTSNSNLYSNITIYQNVDKSSRPDNYYSHFLTSIEAVLFWTNGRWDQLDNGTVTLDEFDGANKKSRAETFRSRAKIIAKYELKVVTSKSSKKLLKDVNCNKISNEPLYENPGPTNVDEKFKNLENKFEKKFNNLENEFNKFTKKFDENLETILKTLNNLNNPK</sequence>
<dbReference type="Proteomes" id="UP000789706">
    <property type="component" value="Unassembled WGS sequence"/>
</dbReference>
<dbReference type="AlphaFoldDB" id="A0A9N9B280"/>
<organism evidence="2 3">
    <name type="scientific">Diversispora eburnea</name>
    <dbReference type="NCBI Taxonomy" id="1213867"/>
    <lineage>
        <taxon>Eukaryota</taxon>
        <taxon>Fungi</taxon>
        <taxon>Fungi incertae sedis</taxon>
        <taxon>Mucoromycota</taxon>
        <taxon>Glomeromycotina</taxon>
        <taxon>Glomeromycetes</taxon>
        <taxon>Diversisporales</taxon>
        <taxon>Diversisporaceae</taxon>
        <taxon>Diversispora</taxon>
    </lineage>
</organism>
<keyword evidence="1" id="KW-1133">Transmembrane helix</keyword>
<dbReference type="OrthoDB" id="2439775at2759"/>
<keyword evidence="3" id="KW-1185">Reference proteome</keyword>
<proteinExistence type="predicted"/>
<reference evidence="2" key="1">
    <citation type="submission" date="2021-06" db="EMBL/GenBank/DDBJ databases">
        <authorList>
            <person name="Kallberg Y."/>
            <person name="Tangrot J."/>
            <person name="Rosling A."/>
        </authorList>
    </citation>
    <scope>NUCLEOTIDE SEQUENCE</scope>
    <source>
        <strain evidence="2">AZ414A</strain>
    </source>
</reference>
<name>A0A9N9B280_9GLOM</name>
<comment type="caution">
    <text evidence="2">The sequence shown here is derived from an EMBL/GenBank/DDBJ whole genome shotgun (WGS) entry which is preliminary data.</text>
</comment>
<evidence type="ECO:0000256" key="1">
    <source>
        <dbReference type="SAM" id="Phobius"/>
    </source>
</evidence>
<feature type="transmembrane region" description="Helical" evidence="1">
    <location>
        <begin position="830"/>
        <end position="852"/>
    </location>
</feature>
<keyword evidence="1" id="KW-0812">Transmembrane</keyword>